<reference evidence="2 3" key="1">
    <citation type="submission" date="2019-09" db="EMBL/GenBank/DDBJ databases">
        <title>Draft genome sequence of the Ebosin-producing strain Streptomyces sp. 139.</title>
        <authorList>
            <person name="Ai L."/>
            <person name="Geng M."/>
            <person name="Ma M."/>
            <person name="Bai L."/>
        </authorList>
    </citation>
    <scope>NUCLEOTIDE SEQUENCE [LARGE SCALE GENOMIC DNA]</scope>
    <source>
        <strain evidence="2 3">139</strain>
        <plasmid evidence="2 3">unnamed1</plasmid>
    </source>
</reference>
<organism evidence="2 3">
    <name type="scientific">Streptomyces tendae</name>
    <dbReference type="NCBI Taxonomy" id="1932"/>
    <lineage>
        <taxon>Bacteria</taxon>
        <taxon>Bacillati</taxon>
        <taxon>Actinomycetota</taxon>
        <taxon>Actinomycetes</taxon>
        <taxon>Kitasatosporales</taxon>
        <taxon>Streptomycetaceae</taxon>
        <taxon>Streptomyces</taxon>
    </lineage>
</organism>
<dbReference type="PANTHER" id="PTHR33164:SF99">
    <property type="entry name" value="MARR FAMILY REGULATORY PROTEIN"/>
    <property type="match status" value="1"/>
</dbReference>
<dbReference type="SMART" id="SM00347">
    <property type="entry name" value="HTH_MARR"/>
    <property type="match status" value="1"/>
</dbReference>
<dbReference type="RefSeq" id="WP_150157610.1">
    <property type="nucleotide sequence ID" value="NZ_CP043960.1"/>
</dbReference>
<evidence type="ECO:0000313" key="3">
    <source>
        <dbReference type="Proteomes" id="UP000324308"/>
    </source>
</evidence>
<dbReference type="InterPro" id="IPR036390">
    <property type="entry name" value="WH_DNA-bd_sf"/>
</dbReference>
<name>A0ABX6A073_STRTE</name>
<keyword evidence="3" id="KW-1185">Reference proteome</keyword>
<dbReference type="PANTHER" id="PTHR33164">
    <property type="entry name" value="TRANSCRIPTIONAL REGULATOR, MARR FAMILY"/>
    <property type="match status" value="1"/>
</dbReference>
<accession>A0ABX6A073</accession>
<dbReference type="EMBL" id="CP043960">
    <property type="protein sequence ID" value="QER90329.1"/>
    <property type="molecule type" value="Genomic_DNA"/>
</dbReference>
<evidence type="ECO:0000313" key="2">
    <source>
        <dbReference type="EMBL" id="QER90329.1"/>
    </source>
</evidence>
<feature type="domain" description="HTH marR-type" evidence="1">
    <location>
        <begin position="19"/>
        <end position="155"/>
    </location>
</feature>
<evidence type="ECO:0000259" key="1">
    <source>
        <dbReference type="PROSITE" id="PS50995"/>
    </source>
</evidence>
<dbReference type="Proteomes" id="UP000324308">
    <property type="component" value="Plasmid unnamed1"/>
</dbReference>
<gene>
    <name evidence="2" type="ORF">F3L20_31960</name>
</gene>
<protein>
    <submittedName>
        <fullName evidence="2">MarR family transcriptional regulator</fullName>
    </submittedName>
</protein>
<proteinExistence type="predicted"/>
<dbReference type="SUPFAM" id="SSF46785">
    <property type="entry name" value="Winged helix' DNA-binding domain"/>
    <property type="match status" value="1"/>
</dbReference>
<dbReference type="InterPro" id="IPR039422">
    <property type="entry name" value="MarR/SlyA-like"/>
</dbReference>
<dbReference type="InterPro" id="IPR036388">
    <property type="entry name" value="WH-like_DNA-bd_sf"/>
</dbReference>
<dbReference type="PROSITE" id="PS50995">
    <property type="entry name" value="HTH_MARR_2"/>
    <property type="match status" value="1"/>
</dbReference>
<keyword evidence="2" id="KW-0614">Plasmid</keyword>
<geneLocation type="plasmid" evidence="2 3">
    <name>unnamed1</name>
</geneLocation>
<sequence length="155" mass="17486">MTFQPTPTEAAVRPLNADEEAIVRSLPHLIYALPRSIDADMMQEQRMSATEYLTLMHLSEASNRRLRMGDLSTACEMSLSGTTRVVHRLENEGFIRRVRCDQDGRSWYAVLTDAGFARLEEAWPTNLAAVRRHFLDHLAGIDLKSLATALQKVAM</sequence>
<dbReference type="InterPro" id="IPR000835">
    <property type="entry name" value="HTH_MarR-typ"/>
</dbReference>
<dbReference type="Gene3D" id="1.10.10.10">
    <property type="entry name" value="Winged helix-like DNA-binding domain superfamily/Winged helix DNA-binding domain"/>
    <property type="match status" value="1"/>
</dbReference>
<dbReference type="Pfam" id="PF12802">
    <property type="entry name" value="MarR_2"/>
    <property type="match status" value="1"/>
</dbReference>